<evidence type="ECO:0000259" key="10">
    <source>
        <dbReference type="PROSITE" id="PS51041"/>
    </source>
</evidence>
<feature type="domain" description="EMI" evidence="10">
    <location>
        <begin position="67"/>
        <end position="144"/>
    </location>
</feature>
<evidence type="ECO:0000256" key="1">
    <source>
        <dbReference type="ARBA" id="ARBA00004613"/>
    </source>
</evidence>
<reference evidence="12" key="1">
    <citation type="submission" date="2011-08" db="EMBL/GenBank/DDBJ databases">
        <title>The draft genome of Latimeria chalumnae.</title>
        <authorList>
            <person name="Di Palma F."/>
            <person name="Alfoldi J."/>
            <person name="Johnson J."/>
            <person name="Berlin A."/>
            <person name="Gnerre S."/>
            <person name="Jaffe D."/>
            <person name="MacCallum I."/>
            <person name="Young S."/>
            <person name="Walker B.J."/>
            <person name="Lander E."/>
            <person name="Lindblad-Toh K."/>
        </authorList>
    </citation>
    <scope>NUCLEOTIDE SEQUENCE [LARGE SCALE GENOMIC DNA]</scope>
    <source>
        <strain evidence="12">Wild caught</strain>
    </source>
</reference>
<gene>
    <name evidence="11" type="primary">EMILIN1</name>
</gene>
<dbReference type="EMBL" id="AFYH01095684">
    <property type="status" value="NOT_ANNOTATED_CDS"/>
    <property type="molecule type" value="Genomic_DNA"/>
</dbReference>
<dbReference type="HOGENOM" id="CLU_319805_0_0_1"/>
<dbReference type="AlphaFoldDB" id="H3AMT0"/>
<dbReference type="OMA" id="CTQICTE"/>
<dbReference type="Pfam" id="PF01391">
    <property type="entry name" value="Collagen"/>
    <property type="match status" value="1"/>
</dbReference>
<dbReference type="Bgee" id="ENSLACG00000009635">
    <property type="expression patterns" value="Expressed in pelvic fin and 6 other cell types or tissues"/>
</dbReference>
<feature type="region of interest" description="Disordered" evidence="7">
    <location>
        <begin position="851"/>
        <end position="904"/>
    </location>
</feature>
<dbReference type="EMBL" id="AFYH01095682">
    <property type="status" value="NOT_ANNOTATED_CDS"/>
    <property type="molecule type" value="Genomic_DNA"/>
</dbReference>
<dbReference type="InterPro" id="IPR050392">
    <property type="entry name" value="Collagen/C1q_domain"/>
</dbReference>
<feature type="signal peptide" evidence="8">
    <location>
        <begin position="1"/>
        <end position="22"/>
    </location>
</feature>
<evidence type="ECO:0000256" key="2">
    <source>
        <dbReference type="ARBA" id="ARBA00022525"/>
    </source>
</evidence>
<feature type="coiled-coil region" evidence="6">
    <location>
        <begin position="192"/>
        <end position="219"/>
    </location>
</feature>
<dbReference type="PROSITE" id="PS51041">
    <property type="entry name" value="EMI"/>
    <property type="match status" value="1"/>
</dbReference>
<dbReference type="InterPro" id="IPR011489">
    <property type="entry name" value="EMI_domain"/>
</dbReference>
<dbReference type="EMBL" id="AFYH01095686">
    <property type="status" value="NOT_ANNOTATED_CDS"/>
    <property type="molecule type" value="Genomic_DNA"/>
</dbReference>
<dbReference type="InterPro" id="IPR008160">
    <property type="entry name" value="Collagen"/>
</dbReference>
<dbReference type="InterPro" id="IPR001073">
    <property type="entry name" value="C1q_dom"/>
</dbReference>
<name>H3AMT0_LATCH</name>
<dbReference type="GeneTree" id="ENSGT01030000234633"/>
<keyword evidence="3 8" id="KW-0732">Signal</keyword>
<dbReference type="SMART" id="SM00110">
    <property type="entry name" value="C1Q"/>
    <property type="match status" value="1"/>
</dbReference>
<feature type="region of interest" description="Disordered" evidence="7">
    <location>
        <begin position="143"/>
        <end position="190"/>
    </location>
</feature>
<dbReference type="GO" id="GO:0030023">
    <property type="term" value="F:extracellular matrix constituent conferring elasticity"/>
    <property type="evidence" value="ECO:0007669"/>
    <property type="project" value="TreeGrafter"/>
</dbReference>
<dbReference type="Ensembl" id="ENSLACT00000011032.1">
    <property type="protein sequence ID" value="ENSLACP00000010951.1"/>
    <property type="gene ID" value="ENSLACG00000009635.1"/>
</dbReference>
<evidence type="ECO:0000313" key="12">
    <source>
        <dbReference type="Proteomes" id="UP000008672"/>
    </source>
</evidence>
<dbReference type="Gene3D" id="1.10.287.1490">
    <property type="match status" value="1"/>
</dbReference>
<dbReference type="PROSITE" id="PS50871">
    <property type="entry name" value="C1Q"/>
    <property type="match status" value="1"/>
</dbReference>
<dbReference type="Pfam" id="PF07546">
    <property type="entry name" value="EMI"/>
    <property type="match status" value="1"/>
</dbReference>
<evidence type="ECO:0000256" key="8">
    <source>
        <dbReference type="SAM" id="SignalP"/>
    </source>
</evidence>
<keyword evidence="4 6" id="KW-0175">Coiled coil</keyword>
<dbReference type="FunCoup" id="H3AMT0">
    <property type="interactions" value="151"/>
</dbReference>
<evidence type="ECO:0000256" key="3">
    <source>
        <dbReference type="ARBA" id="ARBA00022729"/>
    </source>
</evidence>
<evidence type="ECO:0000259" key="9">
    <source>
        <dbReference type="PROSITE" id="PS50871"/>
    </source>
</evidence>
<keyword evidence="2" id="KW-0964">Secreted</keyword>
<reference evidence="11" key="3">
    <citation type="submission" date="2025-09" db="UniProtKB">
        <authorList>
            <consortium name="Ensembl"/>
        </authorList>
    </citation>
    <scope>IDENTIFICATION</scope>
</reference>
<comment type="subcellular location">
    <subcellularLocation>
        <location evidence="1">Secreted</location>
    </subcellularLocation>
</comment>
<evidence type="ECO:0000256" key="6">
    <source>
        <dbReference type="SAM" id="Coils"/>
    </source>
</evidence>
<dbReference type="STRING" id="7897.ENSLACP00000010951"/>
<dbReference type="SUPFAM" id="SSF49842">
    <property type="entry name" value="TNF-like"/>
    <property type="match status" value="1"/>
</dbReference>
<feature type="coiled-coil region" evidence="6">
    <location>
        <begin position="325"/>
        <end position="359"/>
    </location>
</feature>
<dbReference type="EMBL" id="AFYH01095690">
    <property type="status" value="NOT_ANNOTATED_CDS"/>
    <property type="molecule type" value="Genomic_DNA"/>
</dbReference>
<feature type="compositionally biased region" description="Polar residues" evidence="7">
    <location>
        <begin position="148"/>
        <end position="161"/>
    </location>
</feature>
<feature type="coiled-coil region" evidence="6">
    <location>
        <begin position="710"/>
        <end position="748"/>
    </location>
</feature>
<dbReference type="EMBL" id="AFYH01095688">
    <property type="status" value="NOT_ANNOTATED_CDS"/>
    <property type="molecule type" value="Genomic_DNA"/>
</dbReference>
<feature type="domain" description="C1q" evidence="9">
    <location>
        <begin position="903"/>
        <end position="1047"/>
    </location>
</feature>
<organism evidence="11 12">
    <name type="scientific">Latimeria chalumnae</name>
    <name type="common">Coelacanth</name>
    <dbReference type="NCBI Taxonomy" id="7897"/>
    <lineage>
        <taxon>Eukaryota</taxon>
        <taxon>Metazoa</taxon>
        <taxon>Chordata</taxon>
        <taxon>Craniata</taxon>
        <taxon>Vertebrata</taxon>
        <taxon>Euteleostomi</taxon>
        <taxon>Coelacanthiformes</taxon>
        <taxon>Coelacanthidae</taxon>
        <taxon>Latimeria</taxon>
    </lineage>
</organism>
<dbReference type="PANTHER" id="PTHR15427:SF1">
    <property type="entry name" value="EMILIN-1"/>
    <property type="match status" value="1"/>
</dbReference>
<evidence type="ECO:0000256" key="5">
    <source>
        <dbReference type="ARBA" id="ARBA00023157"/>
    </source>
</evidence>
<dbReference type="Proteomes" id="UP000008672">
    <property type="component" value="Unassembled WGS sequence"/>
</dbReference>
<dbReference type="EMBL" id="AFYH01095687">
    <property type="status" value="NOT_ANNOTATED_CDS"/>
    <property type="molecule type" value="Genomic_DNA"/>
</dbReference>
<dbReference type="EMBL" id="AFYH01095683">
    <property type="status" value="NOT_ANNOTATED_CDS"/>
    <property type="molecule type" value="Genomic_DNA"/>
</dbReference>
<feature type="coiled-coil region" evidence="6">
    <location>
        <begin position="243"/>
        <end position="277"/>
    </location>
</feature>
<dbReference type="PANTHER" id="PTHR15427">
    <property type="entry name" value="EMILIN ELASTIN MICROFIBRIL INTERFACE-LOCATED PROTEIN ELASTIN MICROFIBRIL INTERFACER"/>
    <property type="match status" value="1"/>
</dbReference>
<evidence type="ECO:0000256" key="4">
    <source>
        <dbReference type="ARBA" id="ARBA00023054"/>
    </source>
</evidence>
<accession>H3AMT0</accession>
<sequence length="1047" mass="115538">MAKTSLTCLLLSVLCLVGGAGSVNYPQRYSLYTGVVPQSQNQLQGVQSDQPQTLNGFRGSSPVASRHRNWCAYVITRTVTCVVEDGVETYVKPDYQPCSWGQIQCPRVVAYRTFLRPRYKIAHKTVTNMEWKCCHGYSGTDCADGPTGEQTQGTMIVTSRPQPRPRPGVSGSGTRPGLNGSGGGGKGDSEKVRQLEDRVQGLTKQLQDLQSTLRDTNTNFQEEVRKIVETTLNGNQPADAAAHPEMKETLDDIKRQLQQLDNRIQEHDEELDHLTTKNGEDNSNVVPQKEMDEQMNQKMNDLKGDIIQDMERKLHQSCSSCQVGVDGLRRQLAEDRERMQSLEKLISSVDQRNRQALENMQKHITAMITQMQVGCCSEVQGIKAKVTDMEKKLDTVSGAYDILNERLESEIASFTTGSIINIDERVTNQLGEIERRLNSSKFGNRSALEDSFGETVSSLGQEVSILKGMTRQNQNNLTRVLLGMTDLEDRVNTAVNNCAEICIPHHSTADHEEKKDILRLTDTLNDLEKKVTGNEDKLQTFGSEIRQLTMSGDSLRTTITNLGKDLTKIKSIVGANGESFGKIANDLNNLEENDLGELRNMIQFDYKSCGQVCSNLQEEVGKLKEDVQNCKSTCDILQKRTEEGKDQMDPNKVLDGRSVIGGTSHIDLTSLQGELSEVILNFNSMNNTIKEFQVTVEKHDSDIHDLGATKNKIITELNKIQQEVKDHVEESEDRFEHLNKEIQRFGSNILVEMGDCKRSSGGLEERLSKLEKICGKLDDVSGSLGKIKEGLNKHVSSLWNCIHEVNSTVRKHNDLFNTLYNTDLDGFKQKLKRLNNSVVYLYSEFENFAQQDFTGPPGPQGPIGESGLPGPPGPQGPPGKDGIRGLQGPVGPIGPPGVPGEPATVPHVAFSAALTSPQLGPGTILFDKALVNDGDHYDPETGVFTAPIAGRYYISAILTGHQNEKVEAVLSKSNMAIARVDSSGYQLEGLEYKRKVDSQTSTGSLGIFNIILPLRAGDTVCVDLVTGKVANFDEPLTVFSGMLLYEE</sequence>
<proteinExistence type="predicted"/>
<feature type="chain" id="PRO_5003580449" evidence="8">
    <location>
        <begin position="23"/>
        <end position="1047"/>
    </location>
</feature>
<dbReference type="InterPro" id="IPR008983">
    <property type="entry name" value="Tumour_necrosis_fac-like_dom"/>
</dbReference>
<dbReference type="EMBL" id="AFYH01095685">
    <property type="status" value="NOT_ANNOTATED_CDS"/>
    <property type="molecule type" value="Genomic_DNA"/>
</dbReference>
<dbReference type="EMBL" id="AFYH01095689">
    <property type="status" value="NOT_ANNOTATED_CDS"/>
    <property type="molecule type" value="Genomic_DNA"/>
</dbReference>
<evidence type="ECO:0000256" key="7">
    <source>
        <dbReference type="SAM" id="MobiDB-lite"/>
    </source>
</evidence>
<dbReference type="eggNOG" id="ENOG502RIZH">
    <property type="taxonomic scope" value="Eukaryota"/>
</dbReference>
<protein>
    <submittedName>
        <fullName evidence="11">Elastin microfibril interfacer 1</fullName>
    </submittedName>
</protein>
<dbReference type="Gene3D" id="2.60.120.40">
    <property type="match status" value="1"/>
</dbReference>
<evidence type="ECO:0000313" key="11">
    <source>
        <dbReference type="Ensembl" id="ENSLACP00000010951.1"/>
    </source>
</evidence>
<reference evidence="11" key="2">
    <citation type="submission" date="2025-08" db="UniProtKB">
        <authorList>
            <consortium name="Ensembl"/>
        </authorList>
    </citation>
    <scope>IDENTIFICATION</scope>
</reference>
<keyword evidence="12" id="KW-1185">Reference proteome</keyword>
<dbReference type="Pfam" id="PF00386">
    <property type="entry name" value="C1q"/>
    <property type="match status" value="1"/>
</dbReference>
<dbReference type="InParanoid" id="H3AMT0"/>
<keyword evidence="5" id="KW-1015">Disulfide bond</keyword>
<dbReference type="GO" id="GO:0005576">
    <property type="term" value="C:extracellular region"/>
    <property type="evidence" value="ECO:0007669"/>
    <property type="project" value="UniProtKB-SubCell"/>
</dbReference>